<evidence type="ECO:0000313" key="3">
    <source>
        <dbReference type="Proteomes" id="UP000070539"/>
    </source>
</evidence>
<keyword evidence="3" id="KW-1185">Reference proteome</keyword>
<evidence type="ECO:0000256" key="1">
    <source>
        <dbReference type="SAM" id="MobiDB-lite"/>
    </source>
</evidence>
<dbReference type="AlphaFoldDB" id="A0A136WJ55"/>
<name>A0A136WJ55_9FIRM</name>
<proteinExistence type="predicted"/>
<dbReference type="OrthoDB" id="5616024at2"/>
<organism evidence="2 3">
    <name type="scientific">Anaerotignum neopropionicum</name>
    <dbReference type="NCBI Taxonomy" id="36847"/>
    <lineage>
        <taxon>Bacteria</taxon>
        <taxon>Bacillati</taxon>
        <taxon>Bacillota</taxon>
        <taxon>Clostridia</taxon>
        <taxon>Lachnospirales</taxon>
        <taxon>Anaerotignaceae</taxon>
        <taxon>Anaerotignum</taxon>
    </lineage>
</organism>
<dbReference type="InterPro" id="IPR019657">
    <property type="entry name" value="ComFB"/>
</dbReference>
<comment type="caution">
    <text evidence="2">The sequence shown here is derived from an EMBL/GenBank/DDBJ whole genome shotgun (WGS) entry which is preliminary data.</text>
</comment>
<evidence type="ECO:0000313" key="2">
    <source>
        <dbReference type="EMBL" id="KXL54561.1"/>
    </source>
</evidence>
<gene>
    <name evidence="2" type="ORF">CLNEO_06720</name>
</gene>
<accession>A0A136WJ55</accession>
<dbReference type="STRING" id="36847.CLNEO_06720"/>
<dbReference type="EMBL" id="LRVM01000001">
    <property type="protein sequence ID" value="KXL54561.1"/>
    <property type="molecule type" value="Genomic_DNA"/>
</dbReference>
<sequence>MARKTNKTAHVLNLISKAKDEHQAMEEQMQIDNTGLDVSNDLLFMGIEPANDKSIAEKIDENLKVFVEQEENGILEETIPTQNSSEYAKEENVEKAEQAETPVSQETNLSAREGFTNDVTEKILAPMPEEGREAPIPPENHTQMRSVETPTERVFHYLNVYERLVLERLEEFQNMFGVCPCQRCKADIISIALSNLPAKYIVTDNPRIIPLLSFYREKYKTAVAAQLSNACVMVKQNPLH</sequence>
<reference evidence="2 3" key="1">
    <citation type="submission" date="2016-01" db="EMBL/GenBank/DDBJ databases">
        <title>Genome sequence of Clostridium neopropionicum X4, DSM-3847.</title>
        <authorList>
            <person name="Poehlein A."/>
            <person name="Beck M.H."/>
            <person name="Bengelsdorf F.R."/>
            <person name="Daniel R."/>
            <person name="Duerre P."/>
        </authorList>
    </citation>
    <scope>NUCLEOTIDE SEQUENCE [LARGE SCALE GENOMIC DNA]</scope>
    <source>
        <strain evidence="2 3">DSM-3847</strain>
    </source>
</reference>
<dbReference type="Proteomes" id="UP000070539">
    <property type="component" value="Unassembled WGS sequence"/>
</dbReference>
<dbReference type="RefSeq" id="WP_066084466.1">
    <property type="nucleotide sequence ID" value="NZ_LRVM01000001.1"/>
</dbReference>
<feature type="compositionally biased region" description="Basic and acidic residues" evidence="1">
    <location>
        <begin position="87"/>
        <end position="98"/>
    </location>
</feature>
<feature type="region of interest" description="Disordered" evidence="1">
    <location>
        <begin position="80"/>
        <end position="105"/>
    </location>
</feature>
<dbReference type="Pfam" id="PF10719">
    <property type="entry name" value="ComFB"/>
    <property type="match status" value="1"/>
</dbReference>
<protein>
    <submittedName>
        <fullName evidence="2">Late competence development protein ComFB</fullName>
    </submittedName>
</protein>